<dbReference type="Pfam" id="PF03551">
    <property type="entry name" value="PadR"/>
    <property type="match status" value="1"/>
</dbReference>
<dbReference type="OrthoDB" id="2374094at2"/>
<dbReference type="AlphaFoldDB" id="A0A386PY52"/>
<dbReference type="SUPFAM" id="SSF46785">
    <property type="entry name" value="Winged helix' DNA-binding domain"/>
    <property type="match status" value="1"/>
</dbReference>
<dbReference type="InterPro" id="IPR036390">
    <property type="entry name" value="WH_DNA-bd_sf"/>
</dbReference>
<dbReference type="Proteomes" id="UP000267208">
    <property type="component" value="Chromosome"/>
</dbReference>
<evidence type="ECO:0000313" key="4">
    <source>
        <dbReference type="EMBL" id="AYE39520.1"/>
    </source>
</evidence>
<evidence type="ECO:0000259" key="3">
    <source>
        <dbReference type="Pfam" id="PF10400"/>
    </source>
</evidence>
<dbReference type="Pfam" id="PF10400">
    <property type="entry name" value="Vir_act_alpha_C"/>
    <property type="match status" value="1"/>
</dbReference>
<evidence type="ECO:0000259" key="2">
    <source>
        <dbReference type="Pfam" id="PF03551"/>
    </source>
</evidence>
<evidence type="ECO:0000256" key="1">
    <source>
        <dbReference type="SAM" id="Coils"/>
    </source>
</evidence>
<dbReference type="InterPro" id="IPR036388">
    <property type="entry name" value="WH-like_DNA-bd_sf"/>
</dbReference>
<dbReference type="RefSeq" id="WP_120144319.1">
    <property type="nucleotide sequence ID" value="NZ_CP031933.2"/>
</dbReference>
<gene>
    <name evidence="4" type="ORF">D1B17_11165</name>
</gene>
<dbReference type="KEGG" id="lzh:D1B17_11165"/>
<dbReference type="InterPro" id="IPR018309">
    <property type="entry name" value="Tscrpt_reg_PadR_C"/>
</dbReference>
<dbReference type="Gene3D" id="1.10.10.10">
    <property type="entry name" value="Winged helix-like DNA-binding domain superfamily/Winged helix DNA-binding domain"/>
    <property type="match status" value="1"/>
</dbReference>
<dbReference type="InterPro" id="IPR005149">
    <property type="entry name" value="Tscrpt_reg_PadR_N"/>
</dbReference>
<reference evidence="5" key="1">
    <citation type="submission" date="2018-08" db="EMBL/GenBank/DDBJ databases">
        <title>Genome of Lactobacillus sp. HBUAS52074.</title>
        <authorList>
            <person name="Guo Z."/>
            <person name="Zhang Z.D."/>
        </authorList>
    </citation>
    <scope>NUCLEOTIDE SEQUENCE [LARGE SCALE GENOMIC DNA]</scope>
    <source>
        <strain evidence="5">HBUAS52074</strain>
    </source>
</reference>
<feature type="domain" description="Transcription regulator PadR C-terminal" evidence="3">
    <location>
        <begin position="96"/>
        <end position="173"/>
    </location>
</feature>
<dbReference type="PANTHER" id="PTHR43252">
    <property type="entry name" value="TRANSCRIPTIONAL REGULATOR YQJI"/>
    <property type="match status" value="1"/>
</dbReference>
<proteinExistence type="predicted"/>
<keyword evidence="1" id="KW-0175">Coiled coil</keyword>
<accession>A0A386PY52</accession>
<name>A0A386PY52_9LACO</name>
<feature type="domain" description="Transcription regulator PadR N-terminal" evidence="2">
    <location>
        <begin position="6"/>
        <end position="78"/>
    </location>
</feature>
<dbReference type="EMBL" id="CP031933">
    <property type="protein sequence ID" value="AYE39520.1"/>
    <property type="molecule type" value="Genomic_DNA"/>
</dbReference>
<feature type="coiled-coil region" evidence="1">
    <location>
        <begin position="119"/>
        <end position="146"/>
    </location>
</feature>
<sequence length="178" mass="20739">MYELFILGQLMDHSMTGYSLRKAFIAIAGGDQAISFGTLYPLLDKLEQAQEISLSFKTVDNKRPQKLATITDKGRNHFYELINTTVAINKQTQLTFLMKVNFLHLLNQQQQVFVLEDFQDFSKDKLQHLQRRQADLKNNKHMVQADIDDVLLVKQLQIAWTQTQVDWVSQLLKQRREA</sequence>
<keyword evidence="5" id="KW-1185">Reference proteome</keyword>
<protein>
    <submittedName>
        <fullName evidence="4">PadR family transcriptional regulator</fullName>
    </submittedName>
</protein>
<organism evidence="4 5">
    <name type="scientific">Companilactobacillus zhachilii</name>
    <dbReference type="NCBI Taxonomy" id="2304606"/>
    <lineage>
        <taxon>Bacteria</taxon>
        <taxon>Bacillati</taxon>
        <taxon>Bacillota</taxon>
        <taxon>Bacilli</taxon>
        <taxon>Lactobacillales</taxon>
        <taxon>Lactobacillaceae</taxon>
        <taxon>Companilactobacillus</taxon>
    </lineage>
</organism>
<evidence type="ECO:0000313" key="5">
    <source>
        <dbReference type="Proteomes" id="UP000267208"/>
    </source>
</evidence>
<dbReference type="PANTHER" id="PTHR43252:SF6">
    <property type="entry name" value="NEGATIVE TRANSCRIPTION REGULATOR PADR"/>
    <property type="match status" value="1"/>
</dbReference>